<keyword evidence="2" id="KW-0808">Transferase</keyword>
<dbReference type="OrthoDB" id="529208at2"/>
<evidence type="ECO:0000259" key="1">
    <source>
        <dbReference type="Pfam" id="PF08241"/>
    </source>
</evidence>
<keyword evidence="2" id="KW-0489">Methyltransferase</keyword>
<gene>
    <name evidence="2" type="ORF">C8D90_101605</name>
</gene>
<dbReference type="PANTHER" id="PTHR43591:SF24">
    <property type="entry name" value="2-METHOXY-6-POLYPRENYL-1,4-BENZOQUINOL METHYLASE, MITOCHONDRIAL"/>
    <property type="match status" value="1"/>
</dbReference>
<dbReference type="EMBL" id="QRAP01000001">
    <property type="protein sequence ID" value="RDK97160.1"/>
    <property type="molecule type" value="Genomic_DNA"/>
</dbReference>
<reference evidence="2 3" key="1">
    <citation type="submission" date="2018-07" db="EMBL/GenBank/DDBJ databases">
        <title>Genomic Encyclopedia of Type Strains, Phase IV (KMG-IV): sequencing the most valuable type-strain genomes for metagenomic binning, comparative biology and taxonomic classification.</title>
        <authorList>
            <person name="Goeker M."/>
        </authorList>
    </citation>
    <scope>NUCLEOTIDE SEQUENCE [LARGE SCALE GENOMIC DNA]</scope>
    <source>
        <strain evidence="2 3">DSM 103736</strain>
    </source>
</reference>
<dbReference type="Pfam" id="PF08241">
    <property type="entry name" value="Methyltransf_11"/>
    <property type="match status" value="1"/>
</dbReference>
<sequence>MSHRQNHENNVDRQFGEQAAAYLSSHVHARGVDLEKLQVLLAGKSHAQVLDLGCGAGHVSFTVAPEVAQVTAYDLSASMLAVVAQSAAERKLDNITTRQGQAERLPFGEATFDYVISRYSAHHWQDVGQGMREIGRVLKPGGRVVIIDVCSPGHPLLDTYLQTVEMLRDTSHVRDYSSAEWLQLASDAKLRITGLEHDRLHLEFSSWVARMRTPEALATAIRQLQNAMPREVHHHFEILPDGSFTTDTLFLCLLKPES</sequence>
<organism evidence="2 3">
    <name type="scientific">Enterobacillus tribolii</name>
    <dbReference type="NCBI Taxonomy" id="1487935"/>
    <lineage>
        <taxon>Bacteria</taxon>
        <taxon>Pseudomonadati</taxon>
        <taxon>Pseudomonadota</taxon>
        <taxon>Gammaproteobacteria</taxon>
        <taxon>Enterobacterales</taxon>
        <taxon>Hafniaceae</taxon>
        <taxon>Enterobacillus</taxon>
    </lineage>
</organism>
<dbReference type="AlphaFoldDB" id="A0A370R407"/>
<feature type="domain" description="Methyltransferase type 11" evidence="1">
    <location>
        <begin position="50"/>
        <end position="146"/>
    </location>
</feature>
<evidence type="ECO:0000313" key="2">
    <source>
        <dbReference type="EMBL" id="RDK97160.1"/>
    </source>
</evidence>
<dbReference type="InterPro" id="IPR029063">
    <property type="entry name" value="SAM-dependent_MTases_sf"/>
</dbReference>
<proteinExistence type="predicted"/>
<dbReference type="Gene3D" id="3.40.50.150">
    <property type="entry name" value="Vaccinia Virus protein VP39"/>
    <property type="match status" value="1"/>
</dbReference>
<protein>
    <submittedName>
        <fullName evidence="2">Methyltransferase family protein</fullName>
    </submittedName>
</protein>
<dbReference type="RefSeq" id="WP_115456904.1">
    <property type="nucleotide sequence ID" value="NZ_QRAP01000001.1"/>
</dbReference>
<dbReference type="Proteomes" id="UP000254848">
    <property type="component" value="Unassembled WGS sequence"/>
</dbReference>
<dbReference type="GO" id="GO:0008757">
    <property type="term" value="F:S-adenosylmethionine-dependent methyltransferase activity"/>
    <property type="evidence" value="ECO:0007669"/>
    <property type="project" value="InterPro"/>
</dbReference>
<accession>A0A370R407</accession>
<dbReference type="CDD" id="cd02440">
    <property type="entry name" value="AdoMet_MTases"/>
    <property type="match status" value="1"/>
</dbReference>
<keyword evidence="3" id="KW-1185">Reference proteome</keyword>
<dbReference type="PANTHER" id="PTHR43591">
    <property type="entry name" value="METHYLTRANSFERASE"/>
    <property type="match status" value="1"/>
</dbReference>
<dbReference type="InterPro" id="IPR013216">
    <property type="entry name" value="Methyltransf_11"/>
</dbReference>
<dbReference type="SUPFAM" id="SSF53335">
    <property type="entry name" value="S-adenosyl-L-methionine-dependent methyltransferases"/>
    <property type="match status" value="1"/>
</dbReference>
<evidence type="ECO:0000313" key="3">
    <source>
        <dbReference type="Proteomes" id="UP000254848"/>
    </source>
</evidence>
<comment type="caution">
    <text evidence="2">The sequence shown here is derived from an EMBL/GenBank/DDBJ whole genome shotgun (WGS) entry which is preliminary data.</text>
</comment>
<name>A0A370R407_9GAMM</name>
<dbReference type="GO" id="GO:0032259">
    <property type="term" value="P:methylation"/>
    <property type="evidence" value="ECO:0007669"/>
    <property type="project" value="UniProtKB-KW"/>
</dbReference>